<evidence type="ECO:0000313" key="3">
    <source>
        <dbReference type="Proteomes" id="UP000095283"/>
    </source>
</evidence>
<feature type="region of interest" description="Disordered" evidence="1">
    <location>
        <begin position="138"/>
        <end position="198"/>
    </location>
</feature>
<dbReference type="Proteomes" id="UP000095283">
    <property type="component" value="Unplaced"/>
</dbReference>
<proteinExistence type="predicted"/>
<evidence type="ECO:0000256" key="1">
    <source>
        <dbReference type="SAM" id="MobiDB-lite"/>
    </source>
</evidence>
<keyword evidence="2" id="KW-0812">Transmembrane</keyword>
<feature type="compositionally biased region" description="Polar residues" evidence="1">
    <location>
        <begin position="162"/>
        <end position="192"/>
    </location>
</feature>
<accession>A0A1I7WUV0</accession>
<dbReference type="WBParaSite" id="Hba_08966">
    <property type="protein sequence ID" value="Hba_08966"/>
    <property type="gene ID" value="Hba_08966"/>
</dbReference>
<sequence>MDKKKMQWGIHYTVTVCYVVAETRNTTWSSIVSNIKMLNDSEANKVKGIPNGALTVLIIAAIAIVSVAITLICMLVNNRRARRIQQRVQQLTFQRMTLSTTRVSLSSDQSLPSIPSMPHTESAFPMYITPAPLNSKFDAPPSYEEATRSAPVSPISDLLNPLDSSNTNTPARSMESNGDANRLNLSGPSVSNKLRRGTGSEVGETIALNDMHILQDKSSRIDINRVETVEVLEEKPNMPQKRTFVDVVKTAMIVRNWMMSIQENDDDRMSDVNSSIVFEPPPPAEDIPIISQPEDLFEVETSGLQILKSTATKWGNGIVFD</sequence>
<name>A0A1I7WUV0_HETBA</name>
<keyword evidence="2" id="KW-0472">Membrane</keyword>
<evidence type="ECO:0000256" key="2">
    <source>
        <dbReference type="SAM" id="Phobius"/>
    </source>
</evidence>
<protein>
    <submittedName>
        <fullName evidence="4">Transmembrane protein</fullName>
    </submittedName>
</protein>
<keyword evidence="3" id="KW-1185">Reference proteome</keyword>
<dbReference type="AlphaFoldDB" id="A0A1I7WUV0"/>
<evidence type="ECO:0000313" key="4">
    <source>
        <dbReference type="WBParaSite" id="Hba_08966"/>
    </source>
</evidence>
<feature type="transmembrane region" description="Helical" evidence="2">
    <location>
        <begin position="53"/>
        <end position="77"/>
    </location>
</feature>
<organism evidence="3 4">
    <name type="scientific">Heterorhabditis bacteriophora</name>
    <name type="common">Entomopathogenic nematode worm</name>
    <dbReference type="NCBI Taxonomy" id="37862"/>
    <lineage>
        <taxon>Eukaryota</taxon>
        <taxon>Metazoa</taxon>
        <taxon>Ecdysozoa</taxon>
        <taxon>Nematoda</taxon>
        <taxon>Chromadorea</taxon>
        <taxon>Rhabditida</taxon>
        <taxon>Rhabditina</taxon>
        <taxon>Rhabditomorpha</taxon>
        <taxon>Strongyloidea</taxon>
        <taxon>Heterorhabditidae</taxon>
        <taxon>Heterorhabditis</taxon>
    </lineage>
</organism>
<reference evidence="4" key="1">
    <citation type="submission" date="2016-11" db="UniProtKB">
        <authorList>
            <consortium name="WormBaseParasite"/>
        </authorList>
    </citation>
    <scope>IDENTIFICATION</scope>
</reference>
<keyword evidence="2" id="KW-1133">Transmembrane helix</keyword>